<proteinExistence type="predicted"/>
<dbReference type="SUPFAM" id="SSF54106">
    <property type="entry name" value="LysM domain"/>
    <property type="match status" value="1"/>
</dbReference>
<accession>A0ABX8FG36</accession>
<dbReference type="CDD" id="cd00118">
    <property type="entry name" value="LysM"/>
    <property type="match status" value="1"/>
</dbReference>
<dbReference type="InterPro" id="IPR052196">
    <property type="entry name" value="Bact_Kbp"/>
</dbReference>
<dbReference type="InterPro" id="IPR036779">
    <property type="entry name" value="LysM_dom_sf"/>
</dbReference>
<dbReference type="PANTHER" id="PTHR34700">
    <property type="entry name" value="POTASSIUM BINDING PROTEIN KBP"/>
    <property type="match status" value="1"/>
</dbReference>
<dbReference type="PANTHER" id="PTHR34700:SF4">
    <property type="entry name" value="PHAGE-LIKE ELEMENT PBSX PROTEIN XKDP"/>
    <property type="match status" value="1"/>
</dbReference>
<evidence type="ECO:0000313" key="4">
    <source>
        <dbReference type="Proteomes" id="UP000679247"/>
    </source>
</evidence>
<evidence type="ECO:0000259" key="2">
    <source>
        <dbReference type="PROSITE" id="PS51782"/>
    </source>
</evidence>
<dbReference type="Pfam" id="PF01476">
    <property type="entry name" value="LysM"/>
    <property type="match status" value="1"/>
</dbReference>
<dbReference type="SMART" id="SM00257">
    <property type="entry name" value="LysM"/>
    <property type="match status" value="1"/>
</dbReference>
<dbReference type="EMBL" id="CP071709">
    <property type="protein sequence ID" value="QVY62991.1"/>
    <property type="molecule type" value="Genomic_DNA"/>
</dbReference>
<name>A0ABX8FG36_9BACI</name>
<gene>
    <name evidence="3" type="ORF">J1899_08105</name>
</gene>
<reference evidence="3 4" key="1">
    <citation type="submission" date="2021-03" db="EMBL/GenBank/DDBJ databases">
        <title>The first data on the complete genome of the tetrodotoxin-producing bacterium.</title>
        <authorList>
            <person name="Melnikova D.I."/>
            <person name="Nijland R."/>
            <person name="Magarlamov T.Y."/>
        </authorList>
    </citation>
    <scope>NUCLEOTIDE SEQUENCE [LARGE SCALE GENOMIC DNA]</scope>
    <source>
        <strain evidence="3 4">1839</strain>
    </source>
</reference>
<feature type="region of interest" description="Disordered" evidence="1">
    <location>
        <begin position="148"/>
        <end position="167"/>
    </location>
</feature>
<dbReference type="PROSITE" id="PS51782">
    <property type="entry name" value="LYSM"/>
    <property type="match status" value="1"/>
</dbReference>
<evidence type="ECO:0000256" key="1">
    <source>
        <dbReference type="SAM" id="MobiDB-lite"/>
    </source>
</evidence>
<feature type="domain" description="LysM" evidence="2">
    <location>
        <begin position="166"/>
        <end position="220"/>
    </location>
</feature>
<organism evidence="3 4">
    <name type="scientific">Cytobacillus gottheilii</name>
    <dbReference type="NCBI Taxonomy" id="859144"/>
    <lineage>
        <taxon>Bacteria</taxon>
        <taxon>Bacillati</taxon>
        <taxon>Bacillota</taxon>
        <taxon>Bacilli</taxon>
        <taxon>Bacillales</taxon>
        <taxon>Bacillaceae</taxon>
        <taxon>Cytobacillus</taxon>
    </lineage>
</organism>
<dbReference type="Gene3D" id="3.10.350.10">
    <property type="entry name" value="LysM domain"/>
    <property type="match status" value="1"/>
</dbReference>
<evidence type="ECO:0000313" key="3">
    <source>
        <dbReference type="EMBL" id="QVY62991.1"/>
    </source>
</evidence>
<keyword evidence="4" id="KW-1185">Reference proteome</keyword>
<protein>
    <submittedName>
        <fullName evidence="3">LysM peptidoglycan-binding domain-containing protein</fullName>
    </submittedName>
</protein>
<dbReference type="InterPro" id="IPR018392">
    <property type="entry name" value="LysM"/>
</dbReference>
<sequence length="221" mass="25100">MANPLQFWLMRGVDRVRFPVNPESLSIRSPFGYEDVTVSRAGEVTVIGDRLPKEFTFSSFFPREYNPTYCEYSNIPKPWDAIETLERLRDNRKPIRFTVTGTPISYRVLIRDLDIEPERAGSPGDIYFTISLKVYTDVTIRKVGETKNSTTTTKAKRPSSKSPAPKTYTVKSGDSLWKIAAKPSIYNNGARWATIYNHPKNKALIGKNPDLIRPGQKLVIP</sequence>
<dbReference type="RefSeq" id="WP_214478355.1">
    <property type="nucleotide sequence ID" value="NZ_CP071709.1"/>
</dbReference>
<dbReference type="Proteomes" id="UP000679247">
    <property type="component" value="Chromosome"/>
</dbReference>